<evidence type="ECO:0000313" key="2">
    <source>
        <dbReference type="Proteomes" id="UP001203036"/>
    </source>
</evidence>
<dbReference type="EMBL" id="JAMQGO010000009">
    <property type="protein sequence ID" value="MCM2563104.1"/>
    <property type="molecule type" value="Genomic_DNA"/>
</dbReference>
<comment type="caution">
    <text evidence="1">The sequence shown here is derived from an EMBL/GenBank/DDBJ whole genome shotgun (WGS) entry which is preliminary data.</text>
</comment>
<proteinExistence type="predicted"/>
<keyword evidence="2" id="KW-1185">Reference proteome</keyword>
<reference evidence="1" key="1">
    <citation type="submission" date="2022-06" db="EMBL/GenBank/DDBJ databases">
        <title>Lutimaribacter sp. EGI FJ00013, a novel bacterium isolated from a salt lake sediment enrichment.</title>
        <authorList>
            <person name="Gao L."/>
            <person name="Fang B.-Z."/>
            <person name="Li W.-J."/>
        </authorList>
    </citation>
    <scope>NUCLEOTIDE SEQUENCE</scope>
    <source>
        <strain evidence="1">EGI FJ00013</strain>
    </source>
</reference>
<evidence type="ECO:0000313" key="1">
    <source>
        <dbReference type="EMBL" id="MCM2563104.1"/>
    </source>
</evidence>
<sequence length="264" mass="28893">MRMVVHAGFHKTGTTSIQHMLRRNGRKIARYYRVLTRRQMLATCEAARAFSLGQSTADLGLFTFELAQLFETLDPADPRPVLISAEDLSGHMPGRFGLTGYDAAPRLMATLEEVAQACLPGLDLHLVFTTRAAAPWLRSTYAQHVRAIRFTEAHDTYLARMAEHADLSAWAARIDAATSAPVTIAPLETHGAGRLGPLTALLDVAGAPAALRDRLTPLPPANPSFPDHVIAEMLALNRSDMDHDDWVAAKKQLMEAWRAQIAAP</sequence>
<protein>
    <submittedName>
        <fullName evidence="1">Uncharacterized protein</fullName>
    </submittedName>
</protein>
<dbReference type="Proteomes" id="UP001203036">
    <property type="component" value="Unassembled WGS sequence"/>
</dbReference>
<organism evidence="1 2">
    <name type="scientific">Lutimaribacter degradans</name>
    <dbReference type="NCBI Taxonomy" id="2945989"/>
    <lineage>
        <taxon>Bacteria</taxon>
        <taxon>Pseudomonadati</taxon>
        <taxon>Pseudomonadota</taxon>
        <taxon>Alphaproteobacteria</taxon>
        <taxon>Rhodobacterales</taxon>
        <taxon>Roseobacteraceae</taxon>
        <taxon>Lutimaribacter</taxon>
    </lineage>
</organism>
<gene>
    <name evidence="1" type="ORF">M8744_13190</name>
</gene>
<accession>A0ACC5ZXP4</accession>
<name>A0ACC5ZXP4_9RHOB</name>